<name>A0A381UIM6_9ZZZZ</name>
<proteinExistence type="predicted"/>
<dbReference type="PROSITE" id="PS51898">
    <property type="entry name" value="TYR_RECOMBINASE"/>
    <property type="match status" value="1"/>
</dbReference>
<organism evidence="3">
    <name type="scientific">marine metagenome</name>
    <dbReference type="NCBI Taxonomy" id="408172"/>
    <lineage>
        <taxon>unclassified sequences</taxon>
        <taxon>metagenomes</taxon>
        <taxon>ecological metagenomes</taxon>
    </lineage>
</organism>
<dbReference type="Gene3D" id="1.10.443.10">
    <property type="entry name" value="Intergrase catalytic core"/>
    <property type="match status" value="1"/>
</dbReference>
<keyword evidence="1" id="KW-0233">DNA recombination</keyword>
<dbReference type="InterPro" id="IPR011010">
    <property type="entry name" value="DNA_brk_join_enz"/>
</dbReference>
<dbReference type="SUPFAM" id="SSF56349">
    <property type="entry name" value="DNA breaking-rejoining enzymes"/>
    <property type="match status" value="1"/>
</dbReference>
<dbReference type="AlphaFoldDB" id="A0A381UIM6"/>
<dbReference type="GO" id="GO:0003677">
    <property type="term" value="F:DNA binding"/>
    <property type="evidence" value="ECO:0007669"/>
    <property type="project" value="InterPro"/>
</dbReference>
<dbReference type="GO" id="GO:0006310">
    <property type="term" value="P:DNA recombination"/>
    <property type="evidence" value="ECO:0007669"/>
    <property type="project" value="UniProtKB-KW"/>
</dbReference>
<dbReference type="InterPro" id="IPR002104">
    <property type="entry name" value="Integrase_catalytic"/>
</dbReference>
<sequence length="44" mass="5005">MKQEANPKVVQERLGHSSISVTSEVYSHVIPQMQELAAKRLMRP</sequence>
<protein>
    <recommendedName>
        <fullName evidence="2">Tyr recombinase domain-containing protein</fullName>
    </recommendedName>
</protein>
<dbReference type="GO" id="GO:0015074">
    <property type="term" value="P:DNA integration"/>
    <property type="evidence" value="ECO:0007669"/>
    <property type="project" value="InterPro"/>
</dbReference>
<gene>
    <name evidence="3" type="ORF">METZ01_LOCUS80395</name>
</gene>
<reference evidence="3" key="1">
    <citation type="submission" date="2018-05" db="EMBL/GenBank/DDBJ databases">
        <authorList>
            <person name="Lanie J.A."/>
            <person name="Ng W.-L."/>
            <person name="Kazmierczak K.M."/>
            <person name="Andrzejewski T.M."/>
            <person name="Davidsen T.M."/>
            <person name="Wayne K.J."/>
            <person name="Tettelin H."/>
            <person name="Glass J.I."/>
            <person name="Rusch D."/>
            <person name="Podicherti R."/>
            <person name="Tsui H.-C.T."/>
            <person name="Winkler M.E."/>
        </authorList>
    </citation>
    <scope>NUCLEOTIDE SEQUENCE</scope>
</reference>
<accession>A0A381UIM6</accession>
<feature type="domain" description="Tyr recombinase" evidence="2">
    <location>
        <begin position="1"/>
        <end position="39"/>
    </location>
</feature>
<evidence type="ECO:0000259" key="2">
    <source>
        <dbReference type="PROSITE" id="PS51898"/>
    </source>
</evidence>
<dbReference type="InterPro" id="IPR013762">
    <property type="entry name" value="Integrase-like_cat_sf"/>
</dbReference>
<evidence type="ECO:0000313" key="3">
    <source>
        <dbReference type="EMBL" id="SVA27541.1"/>
    </source>
</evidence>
<evidence type="ECO:0000256" key="1">
    <source>
        <dbReference type="ARBA" id="ARBA00023172"/>
    </source>
</evidence>
<dbReference type="EMBL" id="UINC01006439">
    <property type="protein sequence ID" value="SVA27541.1"/>
    <property type="molecule type" value="Genomic_DNA"/>
</dbReference>